<evidence type="ECO:0000313" key="12">
    <source>
        <dbReference type="Proteomes" id="UP000472270"/>
    </source>
</evidence>
<dbReference type="InterPro" id="IPR001523">
    <property type="entry name" value="Paired_dom"/>
</dbReference>
<dbReference type="SMART" id="SM00351">
    <property type="entry name" value="PAX"/>
    <property type="match status" value="1"/>
</dbReference>
<keyword evidence="9" id="KW-0732">Signal</keyword>
<dbReference type="InterPro" id="IPR036388">
    <property type="entry name" value="WH-like_DNA-bd_sf"/>
</dbReference>
<evidence type="ECO:0000313" key="11">
    <source>
        <dbReference type="Ensembl" id="ENSSRHP00000075772.1"/>
    </source>
</evidence>
<evidence type="ECO:0000256" key="2">
    <source>
        <dbReference type="ARBA" id="ARBA00022473"/>
    </source>
</evidence>
<evidence type="ECO:0000256" key="7">
    <source>
        <dbReference type="ARBA" id="ARBA00023242"/>
    </source>
</evidence>
<keyword evidence="3" id="KW-0563">Paired box</keyword>
<keyword evidence="4" id="KW-0805">Transcription regulation</keyword>
<dbReference type="FunFam" id="1.10.10.10:FF:000013">
    <property type="entry name" value="Paired box 8 isoform 1"/>
    <property type="match status" value="1"/>
</dbReference>
<dbReference type="InterPro" id="IPR009057">
    <property type="entry name" value="Homeodomain-like_sf"/>
</dbReference>
<dbReference type="PRINTS" id="PR00027">
    <property type="entry name" value="PAIREDBOX"/>
</dbReference>
<keyword evidence="5" id="KW-0238">DNA-binding</keyword>
<proteinExistence type="predicted"/>
<name>A0A673LEU4_9TELE</name>
<evidence type="ECO:0000256" key="9">
    <source>
        <dbReference type="SAM" id="SignalP"/>
    </source>
</evidence>
<evidence type="ECO:0000256" key="1">
    <source>
        <dbReference type="ARBA" id="ARBA00004123"/>
    </source>
</evidence>
<dbReference type="PANTHER" id="PTHR45636">
    <property type="entry name" value="PAIRED BOX PROTEIN PAX-6-RELATED-RELATED"/>
    <property type="match status" value="1"/>
</dbReference>
<dbReference type="PANTHER" id="PTHR45636:SF20">
    <property type="entry name" value="PAIRED BOX PROTEIN PAX-5"/>
    <property type="match status" value="1"/>
</dbReference>
<dbReference type="GO" id="GO:0005634">
    <property type="term" value="C:nucleus"/>
    <property type="evidence" value="ECO:0007669"/>
    <property type="project" value="UniProtKB-SubCell"/>
</dbReference>
<evidence type="ECO:0000256" key="5">
    <source>
        <dbReference type="ARBA" id="ARBA00023125"/>
    </source>
</evidence>
<dbReference type="Ensembl" id="ENSSRHT00000077834.1">
    <property type="protein sequence ID" value="ENSSRHP00000075772.1"/>
    <property type="gene ID" value="ENSSRHG00000037624.1"/>
</dbReference>
<evidence type="ECO:0000256" key="3">
    <source>
        <dbReference type="ARBA" id="ARBA00022724"/>
    </source>
</evidence>
<accession>A0A673LEU4</accession>
<feature type="chain" id="PRO_5025365572" evidence="9">
    <location>
        <begin position="20"/>
        <end position="377"/>
    </location>
</feature>
<dbReference type="GO" id="GO:0009952">
    <property type="term" value="P:anterior/posterior pattern specification"/>
    <property type="evidence" value="ECO:0007669"/>
    <property type="project" value="UniProtKB-ARBA"/>
</dbReference>
<dbReference type="GO" id="GO:0030902">
    <property type="term" value="P:hindbrain development"/>
    <property type="evidence" value="ECO:0007669"/>
    <property type="project" value="UniProtKB-ARBA"/>
</dbReference>
<comment type="subcellular location">
    <subcellularLocation>
        <location evidence="1">Nucleus</location>
    </subcellularLocation>
</comment>
<keyword evidence="6" id="KW-0804">Transcription</keyword>
<protein>
    <submittedName>
        <fullName evidence="11">Paired box 5</fullName>
    </submittedName>
</protein>
<evidence type="ECO:0000256" key="4">
    <source>
        <dbReference type="ARBA" id="ARBA00023015"/>
    </source>
</evidence>
<feature type="signal peptide" evidence="9">
    <location>
        <begin position="1"/>
        <end position="19"/>
    </location>
</feature>
<dbReference type="InterPro" id="IPR043565">
    <property type="entry name" value="PAX_fam"/>
</dbReference>
<dbReference type="GO" id="GO:0048593">
    <property type="term" value="P:camera-type eye morphogenesis"/>
    <property type="evidence" value="ECO:0007669"/>
    <property type="project" value="UniProtKB-ARBA"/>
</dbReference>
<keyword evidence="7" id="KW-0539">Nucleus</keyword>
<dbReference type="PROSITE" id="PS00034">
    <property type="entry name" value="PAIRED_1"/>
    <property type="match status" value="1"/>
</dbReference>
<dbReference type="Pfam" id="PF12403">
    <property type="entry name" value="Pax2_C"/>
    <property type="match status" value="1"/>
</dbReference>
<dbReference type="Gene3D" id="1.10.10.10">
    <property type="entry name" value="Winged helix-like DNA-binding domain superfamily/Winged helix DNA-binding domain"/>
    <property type="match status" value="2"/>
</dbReference>
<dbReference type="Pfam" id="PF00292">
    <property type="entry name" value="PAX"/>
    <property type="match status" value="1"/>
</dbReference>
<reference evidence="11" key="2">
    <citation type="submission" date="2025-09" db="UniProtKB">
        <authorList>
            <consortium name="Ensembl"/>
        </authorList>
    </citation>
    <scope>IDENTIFICATION</scope>
</reference>
<organism evidence="11 12">
    <name type="scientific">Sinocyclocheilus rhinocerous</name>
    <dbReference type="NCBI Taxonomy" id="307959"/>
    <lineage>
        <taxon>Eukaryota</taxon>
        <taxon>Metazoa</taxon>
        <taxon>Chordata</taxon>
        <taxon>Craniata</taxon>
        <taxon>Vertebrata</taxon>
        <taxon>Euteleostomi</taxon>
        <taxon>Actinopterygii</taxon>
        <taxon>Neopterygii</taxon>
        <taxon>Teleostei</taxon>
        <taxon>Ostariophysi</taxon>
        <taxon>Cypriniformes</taxon>
        <taxon>Cyprinidae</taxon>
        <taxon>Cyprininae</taxon>
        <taxon>Sinocyclocheilus</taxon>
    </lineage>
</organism>
<evidence type="ECO:0000259" key="10">
    <source>
        <dbReference type="PROSITE" id="PS51057"/>
    </source>
</evidence>
<dbReference type="SUPFAM" id="SSF46689">
    <property type="entry name" value="Homeodomain-like"/>
    <property type="match status" value="1"/>
</dbReference>
<dbReference type="Proteomes" id="UP000472270">
    <property type="component" value="Unassembled WGS sequence"/>
</dbReference>
<feature type="domain" description="Paired" evidence="10">
    <location>
        <begin position="17"/>
        <end position="143"/>
    </location>
</feature>
<dbReference type="GO" id="GO:0000981">
    <property type="term" value="F:DNA-binding transcription factor activity, RNA polymerase II-specific"/>
    <property type="evidence" value="ECO:0007669"/>
    <property type="project" value="TreeGrafter"/>
</dbReference>
<keyword evidence="12" id="KW-1185">Reference proteome</keyword>
<keyword evidence="2" id="KW-0217">Developmental protein</keyword>
<evidence type="ECO:0000256" key="8">
    <source>
        <dbReference type="SAM" id="MobiDB-lite"/>
    </source>
</evidence>
<dbReference type="InterPro" id="IPR043182">
    <property type="entry name" value="PAIRED_DNA-bd_dom"/>
</dbReference>
<sequence length="377" mass="41200">TYVFSDGFILLLFVSAGHGGVNQLGGVFVNGRPLPDVVRQRIVELAHQGVRPCDISRQLRVSHGCVSKILGRYYETGSIRPGVIGGSKPKVATPKVVDKIADYKRQNPTMFAWEIRDRLLAERVCDNDSVPSVSSINRIIRTKVQQPPGQSGAVSAHNLASPVAVTQVSAVTSDAAGSSYSISGILGISSPADASKRKRDETLQDSPLANGHAHSGRDFLRKQMRGELFTPQQLETSDYSAMASLAGGLEEMKHSLANQTGAELGSTIAGPQSYPLVSGKQTIWGEKNDVVFTVVFPDVCLSKRSIPRGDFSGSPYSHPQYSTYNEPWRFANPSLLGKKTFTTWRRQQQYYSENKSYAFFLCVNIWAALCKSSHIVM</sequence>
<dbReference type="InterPro" id="IPR022130">
    <property type="entry name" value="Pax2_C"/>
</dbReference>
<dbReference type="FunFam" id="1.10.10.10:FF:000003">
    <property type="entry name" value="Paired box protein Pax-6"/>
    <property type="match status" value="1"/>
</dbReference>
<evidence type="ECO:0000256" key="6">
    <source>
        <dbReference type="ARBA" id="ARBA00023163"/>
    </source>
</evidence>
<dbReference type="AlphaFoldDB" id="A0A673LEU4"/>
<reference evidence="11" key="1">
    <citation type="submission" date="2025-08" db="UniProtKB">
        <authorList>
            <consortium name="Ensembl"/>
        </authorList>
    </citation>
    <scope>IDENTIFICATION</scope>
</reference>
<dbReference type="GO" id="GO:0000978">
    <property type="term" value="F:RNA polymerase II cis-regulatory region sequence-specific DNA binding"/>
    <property type="evidence" value="ECO:0007669"/>
    <property type="project" value="TreeGrafter"/>
</dbReference>
<feature type="region of interest" description="Disordered" evidence="8">
    <location>
        <begin position="191"/>
        <end position="216"/>
    </location>
</feature>
<dbReference type="PROSITE" id="PS51057">
    <property type="entry name" value="PAIRED_2"/>
    <property type="match status" value="1"/>
</dbReference>
<dbReference type="CDD" id="cd00131">
    <property type="entry name" value="PAX"/>
    <property type="match status" value="1"/>
</dbReference>